<evidence type="ECO:0000313" key="2">
    <source>
        <dbReference type="Proteomes" id="UP000258667"/>
    </source>
</evidence>
<dbReference type="Proteomes" id="UP000258667">
    <property type="component" value="Chromosome"/>
</dbReference>
<sequence length="63" mass="7073">MISTASSVYKIFKSSSVSEKRCLVNLIFGNLILKLEKLDFMMRSLFNTLVNLSKNGNGTRGRT</sequence>
<gene>
    <name evidence="1" type="ORF">D0Z68_05905</name>
</gene>
<organism evidence="1 2">
    <name type="scientific">Rickettsia japonica</name>
    <dbReference type="NCBI Taxonomy" id="35790"/>
    <lineage>
        <taxon>Bacteria</taxon>
        <taxon>Pseudomonadati</taxon>
        <taxon>Pseudomonadota</taxon>
        <taxon>Alphaproteobacteria</taxon>
        <taxon>Rickettsiales</taxon>
        <taxon>Rickettsiaceae</taxon>
        <taxon>Rickettsieae</taxon>
        <taxon>Rickettsia</taxon>
        <taxon>spotted fever group</taxon>
    </lineage>
</organism>
<proteinExistence type="predicted"/>
<reference evidence="1 2" key="1">
    <citation type="submission" date="2018-08" db="EMBL/GenBank/DDBJ databases">
        <title>Complete genomic DNA sequence of Rickettsia japonica in China.</title>
        <authorList>
            <person name="Lu Q."/>
            <person name="Li C."/>
        </authorList>
    </citation>
    <scope>NUCLEOTIDE SEQUENCE [LARGE SCALE GENOMIC DNA]</scope>
    <source>
        <strain evidence="1 2">LA4/2015</strain>
    </source>
</reference>
<name>A0ABN5P3M4_RICJA</name>
<evidence type="ECO:0000313" key="1">
    <source>
        <dbReference type="EMBL" id="AXU06831.1"/>
    </source>
</evidence>
<keyword evidence="2" id="KW-1185">Reference proteome</keyword>
<dbReference type="EMBL" id="CP032049">
    <property type="protein sequence ID" value="AXU06831.1"/>
    <property type="molecule type" value="Genomic_DNA"/>
</dbReference>
<accession>A0ABN5P3M4</accession>
<protein>
    <submittedName>
        <fullName evidence="1">Recombinase RecB</fullName>
    </submittedName>
</protein>